<gene>
    <name evidence="2" type="ORF">Bpfe_016791</name>
</gene>
<dbReference type="Proteomes" id="UP001233172">
    <property type="component" value="Unassembled WGS sequence"/>
</dbReference>
<keyword evidence="3" id="KW-1185">Reference proteome</keyword>
<sequence>MGRPSRGSAEAACRTNCSENNYRDRHYLCTCQKASVSNNGHEELNETISTSSHERAGEKESGTCKEQFRWIRGAPRRLWLPQTDLHLH</sequence>
<reference evidence="2" key="2">
    <citation type="submission" date="2023-04" db="EMBL/GenBank/DDBJ databases">
        <authorList>
            <person name="Bu L."/>
            <person name="Lu L."/>
            <person name="Laidemitt M.R."/>
            <person name="Zhang S.M."/>
            <person name="Mutuku M."/>
            <person name="Mkoji G."/>
            <person name="Steinauer M."/>
            <person name="Loker E.S."/>
        </authorList>
    </citation>
    <scope>NUCLEOTIDE SEQUENCE</scope>
    <source>
        <strain evidence="2">KasaAsao</strain>
        <tissue evidence="2">Whole Snail</tissue>
    </source>
</reference>
<accession>A0AAD8BGE2</accession>
<comment type="caution">
    <text evidence="2">The sequence shown here is derived from an EMBL/GenBank/DDBJ whole genome shotgun (WGS) entry which is preliminary data.</text>
</comment>
<evidence type="ECO:0000313" key="2">
    <source>
        <dbReference type="EMBL" id="KAK0053797.1"/>
    </source>
</evidence>
<name>A0AAD8BGE2_BIOPF</name>
<dbReference type="EMBL" id="JASAOG010000083">
    <property type="protein sequence ID" value="KAK0053797.1"/>
    <property type="molecule type" value="Genomic_DNA"/>
</dbReference>
<feature type="compositionally biased region" description="Basic and acidic residues" evidence="1">
    <location>
        <begin position="52"/>
        <end position="61"/>
    </location>
</feature>
<feature type="region of interest" description="Disordered" evidence="1">
    <location>
        <begin position="42"/>
        <end position="61"/>
    </location>
</feature>
<evidence type="ECO:0000313" key="3">
    <source>
        <dbReference type="Proteomes" id="UP001233172"/>
    </source>
</evidence>
<proteinExistence type="predicted"/>
<reference evidence="2" key="1">
    <citation type="journal article" date="2023" name="PLoS Negl. Trop. Dis.">
        <title>A genome sequence for Biomphalaria pfeifferi, the major vector snail for the human-infecting parasite Schistosoma mansoni.</title>
        <authorList>
            <person name="Bu L."/>
            <person name="Lu L."/>
            <person name="Laidemitt M.R."/>
            <person name="Zhang S.M."/>
            <person name="Mutuku M."/>
            <person name="Mkoji G."/>
            <person name="Steinauer M."/>
            <person name="Loker E.S."/>
        </authorList>
    </citation>
    <scope>NUCLEOTIDE SEQUENCE</scope>
    <source>
        <strain evidence="2">KasaAsao</strain>
    </source>
</reference>
<protein>
    <submittedName>
        <fullName evidence="2">Uncharacterized protein</fullName>
    </submittedName>
</protein>
<dbReference type="AlphaFoldDB" id="A0AAD8BGE2"/>
<organism evidence="2 3">
    <name type="scientific">Biomphalaria pfeifferi</name>
    <name type="common">Bloodfluke planorb</name>
    <name type="synonym">Freshwater snail</name>
    <dbReference type="NCBI Taxonomy" id="112525"/>
    <lineage>
        <taxon>Eukaryota</taxon>
        <taxon>Metazoa</taxon>
        <taxon>Spiralia</taxon>
        <taxon>Lophotrochozoa</taxon>
        <taxon>Mollusca</taxon>
        <taxon>Gastropoda</taxon>
        <taxon>Heterobranchia</taxon>
        <taxon>Euthyneura</taxon>
        <taxon>Panpulmonata</taxon>
        <taxon>Hygrophila</taxon>
        <taxon>Lymnaeoidea</taxon>
        <taxon>Planorbidae</taxon>
        <taxon>Biomphalaria</taxon>
    </lineage>
</organism>
<evidence type="ECO:0000256" key="1">
    <source>
        <dbReference type="SAM" id="MobiDB-lite"/>
    </source>
</evidence>